<evidence type="ECO:0000256" key="1">
    <source>
        <dbReference type="ARBA" id="ARBA00022679"/>
    </source>
</evidence>
<evidence type="ECO:0000313" key="5">
    <source>
        <dbReference type="Proteomes" id="UP000070284"/>
    </source>
</evidence>
<keyword evidence="1" id="KW-0808">Transferase</keyword>
<dbReference type="GO" id="GO:0016757">
    <property type="term" value="F:glycosyltransferase activity"/>
    <property type="evidence" value="ECO:0007669"/>
    <property type="project" value="InterPro"/>
</dbReference>
<evidence type="ECO:0000259" key="3">
    <source>
        <dbReference type="Pfam" id="PF13439"/>
    </source>
</evidence>
<dbReference type="AlphaFoldDB" id="A0A133UK47"/>
<organism evidence="4 5">
    <name type="scientific">candidate division MSBL1 archaeon SCGC-AAA259E19</name>
    <dbReference type="NCBI Taxonomy" id="1698264"/>
    <lineage>
        <taxon>Archaea</taxon>
        <taxon>Methanobacteriati</taxon>
        <taxon>Methanobacteriota</taxon>
        <taxon>candidate division MSBL1</taxon>
    </lineage>
</organism>
<feature type="domain" description="Glycosyltransferase subfamily 4-like N-terminal" evidence="3">
    <location>
        <begin position="17"/>
        <end position="195"/>
    </location>
</feature>
<dbReference type="PANTHER" id="PTHR46401:SF2">
    <property type="entry name" value="GLYCOSYLTRANSFERASE WBBK-RELATED"/>
    <property type="match status" value="1"/>
</dbReference>
<gene>
    <name evidence="4" type="ORF">AKJ65_04020</name>
</gene>
<dbReference type="SUPFAM" id="SSF53756">
    <property type="entry name" value="UDP-Glycosyltransferase/glycogen phosphorylase"/>
    <property type="match status" value="1"/>
</dbReference>
<proteinExistence type="predicted"/>
<dbReference type="Gene3D" id="3.40.50.2000">
    <property type="entry name" value="Glycogen Phosphorylase B"/>
    <property type="match status" value="2"/>
</dbReference>
<dbReference type="CDD" id="cd03801">
    <property type="entry name" value="GT4_PimA-like"/>
    <property type="match status" value="1"/>
</dbReference>
<accession>A0A133UK47</accession>
<dbReference type="InterPro" id="IPR028098">
    <property type="entry name" value="Glyco_trans_4-like_N"/>
</dbReference>
<dbReference type="InterPro" id="IPR001296">
    <property type="entry name" value="Glyco_trans_1"/>
</dbReference>
<evidence type="ECO:0000313" key="4">
    <source>
        <dbReference type="EMBL" id="KXA94573.1"/>
    </source>
</evidence>
<keyword evidence="5" id="KW-1185">Reference proteome</keyword>
<comment type="caution">
    <text evidence="4">The sequence shown here is derived from an EMBL/GenBank/DDBJ whole genome shotgun (WGS) entry which is preliminary data.</text>
</comment>
<dbReference type="Pfam" id="PF13439">
    <property type="entry name" value="Glyco_transf_4"/>
    <property type="match status" value="1"/>
</dbReference>
<feature type="domain" description="Glycosyl transferase family 1" evidence="2">
    <location>
        <begin position="199"/>
        <end position="361"/>
    </location>
</feature>
<evidence type="ECO:0000259" key="2">
    <source>
        <dbReference type="Pfam" id="PF00534"/>
    </source>
</evidence>
<dbReference type="Proteomes" id="UP000070284">
    <property type="component" value="Unassembled WGS sequence"/>
</dbReference>
<sequence>MNILMTTHSYPPYLRQSGVGIAVKNIVDVLSKNNDVFVIASKPPQKLCKSEKRIVRIPIKSVFHLKTGIFQFGYRSLRVAKTLLKKYDFDIFHDHEFVGTRIARYIKKEKPEIRTFEHSHSPLTGHLQSDRPLNPIGLIKKVLAKVNYEIFKPRFDWDKYIDEYISVSETHKKELRLQGINEGRISVVYNPIDTQKYSDRPEEKEKKVVFCGFLGPRKRPHWVIRAAKELIKERDMNVKFTLLGTGRLYRQLRNTISNYRLSNHVKLKGFVSEEDKIKEYQTSLLFTSPSTWESFGLSIAEAMSCSTPALSSNAWSMKEIVKHGKTGLRFETYDFQDYVDKMEYLLNNPQEAKKMGNKARRYVLENFSFPVVKQKLCRIYGEASKERS</sequence>
<reference evidence="4 5" key="1">
    <citation type="journal article" date="2016" name="Sci. Rep.">
        <title>Metabolic traits of an uncultured archaeal lineage -MSBL1- from brine pools of the Red Sea.</title>
        <authorList>
            <person name="Mwirichia R."/>
            <person name="Alam I."/>
            <person name="Rashid M."/>
            <person name="Vinu M."/>
            <person name="Ba-Alawi W."/>
            <person name="Anthony Kamau A."/>
            <person name="Kamanda Ngugi D."/>
            <person name="Goker M."/>
            <person name="Klenk H.P."/>
            <person name="Bajic V."/>
            <person name="Stingl U."/>
        </authorList>
    </citation>
    <scope>NUCLEOTIDE SEQUENCE [LARGE SCALE GENOMIC DNA]</scope>
    <source>
        <strain evidence="4">SCGC-AAA259E19</strain>
    </source>
</reference>
<name>A0A133UK47_9EURY</name>
<dbReference type="PANTHER" id="PTHR46401">
    <property type="entry name" value="GLYCOSYLTRANSFERASE WBBK-RELATED"/>
    <property type="match status" value="1"/>
</dbReference>
<protein>
    <submittedName>
        <fullName evidence="4">Uncharacterized protein</fullName>
    </submittedName>
</protein>
<dbReference type="Pfam" id="PF00534">
    <property type="entry name" value="Glycos_transf_1"/>
    <property type="match status" value="1"/>
</dbReference>
<dbReference type="EMBL" id="LHXO01000050">
    <property type="protein sequence ID" value="KXA94573.1"/>
    <property type="molecule type" value="Genomic_DNA"/>
</dbReference>